<reference evidence="1 2" key="1">
    <citation type="submission" date="2005-09" db="EMBL/GenBank/DDBJ databases">
        <authorList>
            <person name="Mural R.J."/>
            <person name="Li P.W."/>
            <person name="Adams M.D."/>
            <person name="Amanatides P.G."/>
            <person name="Baden-Tillson H."/>
            <person name="Barnstead M."/>
            <person name="Chin S.H."/>
            <person name="Dew I."/>
            <person name="Evans C.A."/>
            <person name="Ferriera S."/>
            <person name="Flanigan M."/>
            <person name="Fosler C."/>
            <person name="Glodek A."/>
            <person name="Gu Z."/>
            <person name="Holt R.A."/>
            <person name="Jennings D."/>
            <person name="Kraft C.L."/>
            <person name="Lu F."/>
            <person name="Nguyen T."/>
            <person name="Nusskern D.R."/>
            <person name="Pfannkoch C.M."/>
            <person name="Sitter C."/>
            <person name="Sutton G.G."/>
            <person name="Venter J.C."/>
            <person name="Wang Z."/>
            <person name="Woodage T."/>
            <person name="Zheng X.H."/>
            <person name="Zhong F."/>
        </authorList>
    </citation>
    <scope>NUCLEOTIDE SEQUENCE [LARGE SCALE GENOMIC DNA]</scope>
    <source>
        <strain>BN</strain>
        <strain evidence="2">Sprague-Dawley</strain>
    </source>
</reference>
<dbReference type="EMBL" id="CH474035">
    <property type="protein sequence ID" value="EDL86953.1"/>
    <property type="molecule type" value="Genomic_DNA"/>
</dbReference>
<evidence type="ECO:0000313" key="1">
    <source>
        <dbReference type="EMBL" id="EDL86953.1"/>
    </source>
</evidence>
<dbReference type="Proteomes" id="UP000234681">
    <property type="component" value="Chromosome 7"/>
</dbReference>
<sequence length="102" mass="11745">MATGGLVFQWLRPYYKVFSALKKKNRKPNRKQGSFCFNYSKFTSCQRLTNSLLIVTCCPPGRTLQDKLLLFPSRQLPEQREQLFQVAEERGPSENVQDGSPT</sequence>
<organism evidence="1 2">
    <name type="scientific">Rattus norvegicus</name>
    <name type="common">Rat</name>
    <dbReference type="NCBI Taxonomy" id="10116"/>
    <lineage>
        <taxon>Eukaryota</taxon>
        <taxon>Metazoa</taxon>
        <taxon>Chordata</taxon>
        <taxon>Craniata</taxon>
        <taxon>Vertebrata</taxon>
        <taxon>Euteleostomi</taxon>
        <taxon>Mammalia</taxon>
        <taxon>Eutheria</taxon>
        <taxon>Euarchontoglires</taxon>
        <taxon>Glires</taxon>
        <taxon>Rodentia</taxon>
        <taxon>Myomorpha</taxon>
        <taxon>Muroidea</taxon>
        <taxon>Muridae</taxon>
        <taxon>Murinae</taxon>
        <taxon>Rattus</taxon>
    </lineage>
</organism>
<evidence type="ECO:0000313" key="2">
    <source>
        <dbReference type="Proteomes" id="UP000234681"/>
    </source>
</evidence>
<accession>A6KCJ2</accession>
<dbReference type="AlphaFoldDB" id="A6KCJ2"/>
<name>A6KCJ2_RAT</name>
<gene>
    <name evidence="1" type="ORF">rCG_50554</name>
</gene>
<proteinExistence type="predicted"/>
<protein>
    <submittedName>
        <fullName evidence="1">RCG50554</fullName>
    </submittedName>
</protein>